<feature type="transmembrane region" description="Helical" evidence="1">
    <location>
        <begin position="94"/>
        <end position="112"/>
    </location>
</feature>
<keyword evidence="3" id="KW-1185">Reference proteome</keyword>
<proteinExistence type="predicted"/>
<dbReference type="EMBL" id="LSRX01000013">
    <property type="protein sequence ID" value="OLQ14629.1"/>
    <property type="molecule type" value="Genomic_DNA"/>
</dbReference>
<keyword evidence="1" id="KW-0472">Membrane</keyword>
<keyword evidence="1" id="KW-0812">Transmembrane</keyword>
<comment type="caution">
    <text evidence="2">The sequence shown here is derived from an EMBL/GenBank/DDBJ whole genome shotgun (WGS) entry which is preliminary data.</text>
</comment>
<dbReference type="Proteomes" id="UP000186817">
    <property type="component" value="Unassembled WGS sequence"/>
</dbReference>
<gene>
    <name evidence="2" type="ORF">AK812_SmicGene1274</name>
</gene>
<evidence type="ECO:0000256" key="1">
    <source>
        <dbReference type="SAM" id="Phobius"/>
    </source>
</evidence>
<evidence type="ECO:0000313" key="3">
    <source>
        <dbReference type="Proteomes" id="UP000186817"/>
    </source>
</evidence>
<accession>A0A1Q9F4U0</accession>
<protein>
    <submittedName>
        <fullName evidence="2">Uncharacterized protein</fullName>
    </submittedName>
</protein>
<dbReference type="OrthoDB" id="447781at2759"/>
<reference evidence="2 3" key="1">
    <citation type="submission" date="2016-02" db="EMBL/GenBank/DDBJ databases">
        <title>Genome analysis of coral dinoflagellate symbionts highlights evolutionary adaptations to a symbiotic lifestyle.</title>
        <authorList>
            <person name="Aranda M."/>
            <person name="Li Y."/>
            <person name="Liew Y.J."/>
            <person name="Baumgarten S."/>
            <person name="Simakov O."/>
            <person name="Wilson M."/>
            <person name="Piel J."/>
            <person name="Ashoor H."/>
            <person name="Bougouffa S."/>
            <person name="Bajic V.B."/>
            <person name="Ryu T."/>
            <person name="Ravasi T."/>
            <person name="Bayer T."/>
            <person name="Micklem G."/>
            <person name="Kim H."/>
            <person name="Bhak J."/>
            <person name="Lajeunesse T.C."/>
            <person name="Voolstra C.R."/>
        </authorList>
    </citation>
    <scope>NUCLEOTIDE SEQUENCE [LARGE SCALE GENOMIC DNA]</scope>
    <source>
        <strain evidence="2 3">CCMP2467</strain>
    </source>
</reference>
<keyword evidence="1" id="KW-1133">Transmembrane helix</keyword>
<feature type="transmembrane region" description="Helical" evidence="1">
    <location>
        <begin position="118"/>
        <end position="142"/>
    </location>
</feature>
<name>A0A1Q9F4U0_SYMMI</name>
<sequence length="143" mass="15693">MKELEQSLSTAVPCTDLVSKEPRGWRAIEGQTAVEALHRTDEWREQYQLVQKDGLALQNAPSTMRRTTAAATYNLTRGSIDVAMSVVTATSPSTIVIIIIITVIIIIIIIIISIIAIIIIVIIIIIIIIIVTSSIIVIISTFR</sequence>
<evidence type="ECO:0000313" key="2">
    <source>
        <dbReference type="EMBL" id="OLQ14629.1"/>
    </source>
</evidence>
<organism evidence="2 3">
    <name type="scientific">Symbiodinium microadriaticum</name>
    <name type="common">Dinoflagellate</name>
    <name type="synonym">Zooxanthella microadriatica</name>
    <dbReference type="NCBI Taxonomy" id="2951"/>
    <lineage>
        <taxon>Eukaryota</taxon>
        <taxon>Sar</taxon>
        <taxon>Alveolata</taxon>
        <taxon>Dinophyceae</taxon>
        <taxon>Suessiales</taxon>
        <taxon>Symbiodiniaceae</taxon>
        <taxon>Symbiodinium</taxon>
    </lineage>
</organism>
<dbReference type="AlphaFoldDB" id="A0A1Q9F4U0"/>